<dbReference type="AlphaFoldDB" id="A0A6J6P0X3"/>
<keyword evidence="1" id="KW-1133">Transmembrane helix</keyword>
<dbReference type="EMBL" id="CAEZXH010000078">
    <property type="protein sequence ID" value="CAB4690284.1"/>
    <property type="molecule type" value="Genomic_DNA"/>
</dbReference>
<dbReference type="EMBL" id="CAEZZS010000010">
    <property type="protein sequence ID" value="CAB4770978.1"/>
    <property type="molecule type" value="Genomic_DNA"/>
</dbReference>
<gene>
    <name evidence="2" type="ORF">UFOPK2360_01107</name>
    <name evidence="3" type="ORF">UFOPK2922_00344</name>
</gene>
<organism evidence="2">
    <name type="scientific">freshwater metagenome</name>
    <dbReference type="NCBI Taxonomy" id="449393"/>
    <lineage>
        <taxon>unclassified sequences</taxon>
        <taxon>metagenomes</taxon>
        <taxon>ecological metagenomes</taxon>
    </lineage>
</organism>
<accession>A0A6J6P0X3</accession>
<name>A0A6J6P0X3_9ZZZZ</name>
<keyword evidence="1" id="KW-0812">Transmembrane</keyword>
<evidence type="ECO:0000313" key="2">
    <source>
        <dbReference type="EMBL" id="CAB4690284.1"/>
    </source>
</evidence>
<keyword evidence="1" id="KW-0472">Membrane</keyword>
<feature type="transmembrane region" description="Helical" evidence="1">
    <location>
        <begin position="7"/>
        <end position="26"/>
    </location>
</feature>
<feature type="transmembrane region" description="Helical" evidence="1">
    <location>
        <begin position="38"/>
        <end position="56"/>
    </location>
</feature>
<reference evidence="2" key="1">
    <citation type="submission" date="2020-05" db="EMBL/GenBank/DDBJ databases">
        <authorList>
            <person name="Chiriac C."/>
            <person name="Salcher M."/>
            <person name="Ghai R."/>
            <person name="Kavagutti S V."/>
        </authorList>
    </citation>
    <scope>NUCLEOTIDE SEQUENCE</scope>
</reference>
<proteinExistence type="predicted"/>
<evidence type="ECO:0000313" key="3">
    <source>
        <dbReference type="EMBL" id="CAB4770978.1"/>
    </source>
</evidence>
<evidence type="ECO:0000256" key="1">
    <source>
        <dbReference type="SAM" id="Phobius"/>
    </source>
</evidence>
<sequence length="63" mass="7135">MAVHDEGAFWSIFGYLLSGLVIWGGLGHFVDRWMGTHLFFPGGLLLGISSAFYLIWMRFIKAK</sequence>
<protein>
    <submittedName>
        <fullName evidence="2">Unannotated protein</fullName>
    </submittedName>
</protein>